<evidence type="ECO:0000313" key="1">
    <source>
        <dbReference type="EMBL" id="MBB6099040.1"/>
    </source>
</evidence>
<dbReference type="Proteomes" id="UP000569951">
    <property type="component" value="Unassembled WGS sequence"/>
</dbReference>
<dbReference type="SUPFAM" id="SSF102588">
    <property type="entry name" value="LmbE-like"/>
    <property type="match status" value="1"/>
</dbReference>
<dbReference type="RefSeq" id="WP_183987798.1">
    <property type="nucleotide sequence ID" value="NZ_JACHHG010000009.1"/>
</dbReference>
<comment type="caution">
    <text evidence="1">The sequence shown here is derived from an EMBL/GenBank/DDBJ whole genome shotgun (WGS) entry which is preliminary data.</text>
</comment>
<organism evidence="1 2">
    <name type="scientific">Deinobacterium chartae</name>
    <dbReference type="NCBI Taxonomy" id="521158"/>
    <lineage>
        <taxon>Bacteria</taxon>
        <taxon>Thermotogati</taxon>
        <taxon>Deinococcota</taxon>
        <taxon>Deinococci</taxon>
        <taxon>Deinococcales</taxon>
        <taxon>Deinococcaceae</taxon>
        <taxon>Deinobacterium</taxon>
    </lineage>
</organism>
<name>A0A841I3Q0_9DEIO</name>
<dbReference type="EMBL" id="JACHHG010000009">
    <property type="protein sequence ID" value="MBB6099040.1"/>
    <property type="molecule type" value="Genomic_DNA"/>
</dbReference>
<proteinExistence type="predicted"/>
<dbReference type="PANTHER" id="PTHR12993:SF30">
    <property type="entry name" value="N-ACETYL-ALPHA-D-GLUCOSAMINYL L-MALATE DEACETYLASE 1"/>
    <property type="match status" value="1"/>
</dbReference>
<dbReference type="NCBIfam" id="TIGR04001">
    <property type="entry name" value="thiol_BshB1"/>
    <property type="match status" value="1"/>
</dbReference>
<keyword evidence="2" id="KW-1185">Reference proteome</keyword>
<evidence type="ECO:0000313" key="2">
    <source>
        <dbReference type="Proteomes" id="UP000569951"/>
    </source>
</evidence>
<dbReference type="PANTHER" id="PTHR12993">
    <property type="entry name" value="N-ACETYLGLUCOSAMINYL-PHOSPHATIDYLINOSITOL DE-N-ACETYLASE-RELATED"/>
    <property type="match status" value="1"/>
</dbReference>
<accession>A0A841I3Q0</accession>
<dbReference type="GO" id="GO:0019213">
    <property type="term" value="F:deacetylase activity"/>
    <property type="evidence" value="ECO:0007669"/>
    <property type="project" value="InterPro"/>
</dbReference>
<reference evidence="1 2" key="1">
    <citation type="submission" date="2020-08" db="EMBL/GenBank/DDBJ databases">
        <title>Genomic Encyclopedia of Type Strains, Phase IV (KMG-IV): sequencing the most valuable type-strain genomes for metagenomic binning, comparative biology and taxonomic classification.</title>
        <authorList>
            <person name="Goeker M."/>
        </authorList>
    </citation>
    <scope>NUCLEOTIDE SEQUENCE [LARGE SCALE GENOMIC DNA]</scope>
    <source>
        <strain evidence="1 2">DSM 21458</strain>
    </source>
</reference>
<dbReference type="Gene3D" id="3.40.50.10320">
    <property type="entry name" value="LmbE-like"/>
    <property type="match status" value="1"/>
</dbReference>
<dbReference type="InterPro" id="IPR023842">
    <property type="entry name" value="Bacillithiol_biosynth_BshB1"/>
</dbReference>
<dbReference type="AlphaFoldDB" id="A0A841I3Q0"/>
<dbReference type="GO" id="GO:0071793">
    <property type="term" value="P:bacillithiol biosynthetic process"/>
    <property type="evidence" value="ECO:0007669"/>
    <property type="project" value="InterPro"/>
</dbReference>
<dbReference type="InterPro" id="IPR024078">
    <property type="entry name" value="LmbE-like_dom_sf"/>
</dbReference>
<protein>
    <submittedName>
        <fullName evidence="1">Bacillithiol biosynthesis deacetylase BshB1</fullName>
    </submittedName>
</protein>
<dbReference type="GO" id="GO:0016811">
    <property type="term" value="F:hydrolase activity, acting on carbon-nitrogen (but not peptide) bonds, in linear amides"/>
    <property type="evidence" value="ECO:0007669"/>
    <property type="project" value="TreeGrafter"/>
</dbReference>
<sequence length="237" mass="25779">MRSVHGTPAPLEVLAVAPHPDDAEIGCGGTLIRAARCGQATGILELTRGEMGSLGDPDTRLEEARAAARIMGLAWRGNLELPDGRLGLEEHHALELATALRTLRPRLLLLPHHADRHPDHVGAYALGKRALHLAGLRRAPLEGEPFKVPRVLLYPGNAPVEADVLIDVEPYLEAWAEAVLAHASQFGGEAVSETVNPEVVERRKARMSYWGTFAGLRYAEAFCSELPLRLELDALLR</sequence>
<dbReference type="Pfam" id="PF02585">
    <property type="entry name" value="PIG-L"/>
    <property type="match status" value="1"/>
</dbReference>
<dbReference type="InterPro" id="IPR003737">
    <property type="entry name" value="GlcNAc_PI_deacetylase-related"/>
</dbReference>
<gene>
    <name evidence="1" type="ORF">HNR42_002476</name>
</gene>